<keyword evidence="5" id="KW-0732">Signal</keyword>
<dbReference type="GO" id="GO:0009279">
    <property type="term" value="C:cell outer membrane"/>
    <property type="evidence" value="ECO:0007669"/>
    <property type="project" value="UniProtKB-SubCell"/>
</dbReference>
<keyword evidence="7" id="KW-0998">Cell outer membrane</keyword>
<dbReference type="RefSeq" id="WP_106524288.1">
    <property type="nucleotide sequence ID" value="NZ_PYGD01000008.1"/>
</dbReference>
<dbReference type="SUPFAM" id="SSF49452">
    <property type="entry name" value="Starch-binding domain-like"/>
    <property type="match status" value="1"/>
</dbReference>
<dbReference type="Gene3D" id="2.60.40.1120">
    <property type="entry name" value="Carboxypeptidase-like, regulatory domain"/>
    <property type="match status" value="1"/>
</dbReference>
<dbReference type="InterPro" id="IPR039426">
    <property type="entry name" value="TonB-dep_rcpt-like"/>
</dbReference>
<gene>
    <name evidence="9" type="ORF">B0I18_108144</name>
</gene>
<evidence type="ECO:0000313" key="10">
    <source>
        <dbReference type="Proteomes" id="UP000240572"/>
    </source>
</evidence>
<evidence type="ECO:0000256" key="4">
    <source>
        <dbReference type="ARBA" id="ARBA00022692"/>
    </source>
</evidence>
<dbReference type="Pfam" id="PF14905">
    <property type="entry name" value="OMP_b-brl_3"/>
    <property type="match status" value="1"/>
</dbReference>
<dbReference type="InterPro" id="IPR041700">
    <property type="entry name" value="OMP_b-brl_3"/>
</dbReference>
<dbReference type="PANTHER" id="PTHR30069:SF29">
    <property type="entry name" value="HEMOGLOBIN AND HEMOGLOBIN-HAPTOGLOBIN-BINDING PROTEIN 1-RELATED"/>
    <property type="match status" value="1"/>
</dbReference>
<dbReference type="InterPro" id="IPR036942">
    <property type="entry name" value="Beta-barrel_TonB_sf"/>
</dbReference>
<comment type="subcellular location">
    <subcellularLocation>
        <location evidence="1">Cell outer membrane</location>
        <topology evidence="1">Multi-pass membrane protein</topology>
    </subcellularLocation>
</comment>
<sequence>MKNIAVLALLACAGFDINAQTLITGRVLDAQTSQGVEYATISLQDVLTGKLLDGTSADSSGNFTIKDIPGGKYRISASFLGYADYRSDTLTLNPGVPRVKLPVIQLRANTQTLSDVVISALAPVVENKIDKVVFNAANDITAQGGVALDVLSKVPQVSVDVDGNVTLQGNANIRFLINGKPSGVFGNNLTDALSAIPASQISRIEAITSPGARYDAQGTGGIINIILKESKIKGMNGSINGALGTRTENTSINLNARNGNLGLNAFFSGNATLRARSLNTQDRSSVNAADATTTRLLQEGYNNLSRGGMQAGMGFDWAASKRDIFTGSFQYRYFTNRRDGITQLSETVKDAQGKVLSGSNSTRDVTGGMNNHSLEWSLSYKHKFRHEGEELNIDYYASYGRPTMQYSQQQAYEGALMPYTGVASYNPGTNNQNNIALEYIRPFSKKLLLEAGAKSSFNHISSLTGISSLSLPGGNYIDDPVQSYNLHYKMNIYAGYLSATLSLFNYVDLKAGLRIEHTDISMDYRDTRVPSYNTYVPSLILSHKLDESRFVKLAYTHRIERPEYEELNPFLNLSDPYNITTGNPFLKPELGDNFELGYSQSFSNGGNLYVSLVERINSQDIKPFTEFYPQYIIGDSTYHNISITNKRNIGTEYNTGLMFSGSFPLMPHLSARANLMVFNRHIINNLAGANPLTNSFSCNANLNVNYQFPHDIVAEVFGNYKSPFNNIQGKNPQFFTYTLAIRKQLWHKKASLGFTATNPFANSVRQVTTISNDVYQAYNIRLIPLRSLGITFSYRFGKLDFGKNNKQEHGIPDVPGDS</sequence>
<dbReference type="GO" id="GO:0030246">
    <property type="term" value="F:carbohydrate binding"/>
    <property type="evidence" value="ECO:0007669"/>
    <property type="project" value="InterPro"/>
</dbReference>
<keyword evidence="9" id="KW-0675">Receptor</keyword>
<keyword evidence="4" id="KW-0812">Transmembrane</keyword>
<comment type="caution">
    <text evidence="9">The sequence shown here is derived from an EMBL/GenBank/DDBJ whole genome shotgun (WGS) entry which is preliminary data.</text>
</comment>
<evidence type="ECO:0000256" key="3">
    <source>
        <dbReference type="ARBA" id="ARBA00022452"/>
    </source>
</evidence>
<evidence type="ECO:0000256" key="6">
    <source>
        <dbReference type="ARBA" id="ARBA00023136"/>
    </source>
</evidence>
<dbReference type="Gene3D" id="2.40.170.20">
    <property type="entry name" value="TonB-dependent receptor, beta-barrel domain"/>
    <property type="match status" value="1"/>
</dbReference>
<dbReference type="InterPro" id="IPR013784">
    <property type="entry name" value="Carb-bd-like_fold"/>
</dbReference>
<accession>A0A2P8CZM5</accession>
<name>A0A2P8CZM5_9BACT</name>
<evidence type="ECO:0000259" key="8">
    <source>
        <dbReference type="Pfam" id="PF14905"/>
    </source>
</evidence>
<feature type="domain" description="Outer membrane protein beta-barrel" evidence="8">
    <location>
        <begin position="382"/>
        <end position="794"/>
    </location>
</feature>
<evidence type="ECO:0000313" key="9">
    <source>
        <dbReference type="EMBL" id="PSK90414.1"/>
    </source>
</evidence>
<evidence type="ECO:0000256" key="5">
    <source>
        <dbReference type="ARBA" id="ARBA00022729"/>
    </source>
</evidence>
<keyword evidence="2" id="KW-0813">Transport</keyword>
<dbReference type="EMBL" id="PYGD01000008">
    <property type="protein sequence ID" value="PSK90414.1"/>
    <property type="molecule type" value="Genomic_DNA"/>
</dbReference>
<dbReference type="PANTHER" id="PTHR30069">
    <property type="entry name" value="TONB-DEPENDENT OUTER MEMBRANE RECEPTOR"/>
    <property type="match status" value="1"/>
</dbReference>
<dbReference type="Proteomes" id="UP000240572">
    <property type="component" value="Unassembled WGS sequence"/>
</dbReference>
<dbReference type="GO" id="GO:0044718">
    <property type="term" value="P:siderophore transmembrane transport"/>
    <property type="evidence" value="ECO:0007669"/>
    <property type="project" value="TreeGrafter"/>
</dbReference>
<dbReference type="Gene3D" id="2.170.130.10">
    <property type="entry name" value="TonB-dependent receptor, plug domain"/>
    <property type="match status" value="1"/>
</dbReference>
<organism evidence="9 10">
    <name type="scientific">Taibaiella chishuiensis</name>
    <dbReference type="NCBI Taxonomy" id="1434707"/>
    <lineage>
        <taxon>Bacteria</taxon>
        <taxon>Pseudomonadati</taxon>
        <taxon>Bacteroidota</taxon>
        <taxon>Chitinophagia</taxon>
        <taxon>Chitinophagales</taxon>
        <taxon>Chitinophagaceae</taxon>
        <taxon>Taibaiella</taxon>
    </lineage>
</organism>
<dbReference type="AlphaFoldDB" id="A0A2P8CZM5"/>
<keyword evidence="10" id="KW-1185">Reference proteome</keyword>
<dbReference type="GO" id="GO:0015344">
    <property type="term" value="F:siderophore uptake transmembrane transporter activity"/>
    <property type="evidence" value="ECO:0007669"/>
    <property type="project" value="TreeGrafter"/>
</dbReference>
<dbReference type="OrthoDB" id="905812at2"/>
<keyword evidence="3" id="KW-1134">Transmembrane beta strand</keyword>
<protein>
    <submittedName>
        <fullName evidence="9">Outer membrane receptor protein involved in Fe transport</fullName>
    </submittedName>
</protein>
<dbReference type="InterPro" id="IPR037066">
    <property type="entry name" value="Plug_dom_sf"/>
</dbReference>
<evidence type="ECO:0000256" key="2">
    <source>
        <dbReference type="ARBA" id="ARBA00022448"/>
    </source>
</evidence>
<reference evidence="9 10" key="1">
    <citation type="submission" date="2018-03" db="EMBL/GenBank/DDBJ databases">
        <title>Genomic Encyclopedia of Type Strains, Phase III (KMG-III): the genomes of soil and plant-associated and newly described type strains.</title>
        <authorList>
            <person name="Whitman W."/>
        </authorList>
    </citation>
    <scope>NUCLEOTIDE SEQUENCE [LARGE SCALE GENOMIC DNA]</scope>
    <source>
        <strain evidence="9 10">CGMCC 1.12700</strain>
    </source>
</reference>
<evidence type="ECO:0000256" key="7">
    <source>
        <dbReference type="ARBA" id="ARBA00023237"/>
    </source>
</evidence>
<dbReference type="SUPFAM" id="SSF56935">
    <property type="entry name" value="Porins"/>
    <property type="match status" value="1"/>
</dbReference>
<dbReference type="Pfam" id="PF13620">
    <property type="entry name" value="CarboxypepD_reg"/>
    <property type="match status" value="1"/>
</dbReference>
<keyword evidence="6" id="KW-0472">Membrane</keyword>
<proteinExistence type="predicted"/>
<evidence type="ECO:0000256" key="1">
    <source>
        <dbReference type="ARBA" id="ARBA00004571"/>
    </source>
</evidence>